<evidence type="ECO:0000313" key="3">
    <source>
        <dbReference type="Proteomes" id="UP000823405"/>
    </source>
</evidence>
<dbReference type="PROSITE" id="PS50088">
    <property type="entry name" value="ANK_REPEAT"/>
    <property type="match status" value="1"/>
</dbReference>
<evidence type="ECO:0000313" key="2">
    <source>
        <dbReference type="EMBL" id="KAG0279755.1"/>
    </source>
</evidence>
<keyword evidence="3" id="KW-1185">Reference proteome</keyword>
<dbReference type="SUPFAM" id="SSF48403">
    <property type="entry name" value="Ankyrin repeat"/>
    <property type="match status" value="1"/>
</dbReference>
<dbReference type="Pfam" id="PF13857">
    <property type="entry name" value="Ank_5"/>
    <property type="match status" value="1"/>
</dbReference>
<comment type="caution">
    <text evidence="2">The sequence shown here is derived from an EMBL/GenBank/DDBJ whole genome shotgun (WGS) entry which is preliminary data.</text>
</comment>
<protein>
    <recommendedName>
        <fullName evidence="4">Ankyrin</fullName>
    </recommendedName>
</protein>
<feature type="non-terminal residue" evidence="2">
    <location>
        <position position="180"/>
    </location>
</feature>
<dbReference type="Gene3D" id="1.25.40.20">
    <property type="entry name" value="Ankyrin repeat-containing domain"/>
    <property type="match status" value="1"/>
</dbReference>
<organism evidence="2 3">
    <name type="scientific">Linnemannia gamsii</name>
    <dbReference type="NCBI Taxonomy" id="64522"/>
    <lineage>
        <taxon>Eukaryota</taxon>
        <taxon>Fungi</taxon>
        <taxon>Fungi incertae sedis</taxon>
        <taxon>Mucoromycota</taxon>
        <taxon>Mortierellomycotina</taxon>
        <taxon>Mortierellomycetes</taxon>
        <taxon>Mortierellales</taxon>
        <taxon>Mortierellaceae</taxon>
        <taxon>Linnemannia</taxon>
    </lineage>
</organism>
<dbReference type="PROSITE" id="PS50297">
    <property type="entry name" value="ANK_REP_REGION"/>
    <property type="match status" value="1"/>
</dbReference>
<sequence length="180" mass="19441">MLSSIGKLLGSRTELDESNDSFGTTGGPVSEASEELILKFFTAIQEQDTEAVRRLLVDHKAELTRARFKPEPQTVQFPPEVERDAYTLLGAYLGSLTGLQFSILTGGDSIAMDILDSTFDQDIDARFGSGNTALHLAVLLGASAMVSVLIERGADINVKNKRGYCAVDMSDNPDILNLLS</sequence>
<reference evidence="2" key="1">
    <citation type="journal article" date="2020" name="Fungal Divers.">
        <title>Resolving the Mortierellaceae phylogeny through synthesis of multi-gene phylogenetics and phylogenomics.</title>
        <authorList>
            <person name="Vandepol N."/>
            <person name="Liber J."/>
            <person name="Desiro A."/>
            <person name="Na H."/>
            <person name="Kennedy M."/>
            <person name="Barry K."/>
            <person name="Grigoriev I.V."/>
            <person name="Miller A.N."/>
            <person name="O'Donnell K."/>
            <person name="Stajich J.E."/>
            <person name="Bonito G."/>
        </authorList>
    </citation>
    <scope>NUCLEOTIDE SEQUENCE</scope>
    <source>
        <strain evidence="2">NVP60</strain>
    </source>
</reference>
<dbReference type="InterPro" id="IPR036770">
    <property type="entry name" value="Ankyrin_rpt-contain_sf"/>
</dbReference>
<dbReference type="InterPro" id="IPR002110">
    <property type="entry name" value="Ankyrin_rpt"/>
</dbReference>
<dbReference type="EMBL" id="JAAAIN010004596">
    <property type="protein sequence ID" value="KAG0279755.1"/>
    <property type="molecule type" value="Genomic_DNA"/>
</dbReference>
<evidence type="ECO:0000256" key="1">
    <source>
        <dbReference type="PROSITE-ProRule" id="PRU00023"/>
    </source>
</evidence>
<dbReference type="SMART" id="SM00248">
    <property type="entry name" value="ANK"/>
    <property type="match status" value="1"/>
</dbReference>
<dbReference type="OrthoDB" id="194358at2759"/>
<name>A0A9P6QKZ2_9FUNG</name>
<evidence type="ECO:0008006" key="4">
    <source>
        <dbReference type="Google" id="ProtNLM"/>
    </source>
</evidence>
<accession>A0A9P6QKZ2</accession>
<dbReference type="AlphaFoldDB" id="A0A9P6QKZ2"/>
<feature type="repeat" description="ANK" evidence="1">
    <location>
        <begin position="129"/>
        <end position="161"/>
    </location>
</feature>
<proteinExistence type="predicted"/>
<gene>
    <name evidence="2" type="ORF">BGZ97_009511</name>
</gene>
<keyword evidence="1" id="KW-0040">ANK repeat</keyword>
<dbReference type="Proteomes" id="UP000823405">
    <property type="component" value="Unassembled WGS sequence"/>
</dbReference>